<gene>
    <name evidence="2" type="ORF">B0A54_08281</name>
</gene>
<sequence>MQRDYSLTWPIQVCEQGGYLSHQGYDITPTRSILPSLQLLLHSCRASHLSIFHTREGHRPDLSSLTQRELFRSRNNPSGLGIGDRGPLGRLLVRGEAGHVTIPELYPLDGEPVVDKPGKGASAVPVKGPTSTEDEPVPVMWGTTDVVRVVLKNPPSPTLTEDGTLIGSAVGTADSVVLRVVTLPLCDITGLMVTVLKTWAVLGANVWGAVFADDATVDVIVVVVLGGGTKRENMGAVDASVIELVKVLVFVE</sequence>
<dbReference type="PANTHER" id="PTHR43540">
    <property type="entry name" value="PEROXYUREIDOACRYLATE/UREIDOACRYLATE AMIDOHYDROLASE-RELATED"/>
    <property type="match status" value="1"/>
</dbReference>
<evidence type="ECO:0000313" key="2">
    <source>
        <dbReference type="EMBL" id="TKA41854.1"/>
    </source>
</evidence>
<feature type="region of interest" description="Disordered" evidence="1">
    <location>
        <begin position="117"/>
        <end position="138"/>
    </location>
</feature>
<dbReference type="AlphaFoldDB" id="A0A4U0V052"/>
<accession>A0A4U0V052</accession>
<evidence type="ECO:0000313" key="3">
    <source>
        <dbReference type="Proteomes" id="UP000310066"/>
    </source>
</evidence>
<dbReference type="Gene3D" id="3.40.50.850">
    <property type="entry name" value="Isochorismatase-like"/>
    <property type="match status" value="1"/>
</dbReference>
<dbReference type="EMBL" id="NAJP01000026">
    <property type="protein sequence ID" value="TKA41854.1"/>
    <property type="molecule type" value="Genomic_DNA"/>
</dbReference>
<dbReference type="SUPFAM" id="SSF52499">
    <property type="entry name" value="Isochorismatase-like hydrolases"/>
    <property type="match status" value="1"/>
</dbReference>
<dbReference type="OrthoDB" id="167809at2759"/>
<organism evidence="2 3">
    <name type="scientific">Friedmanniomyces endolithicus</name>
    <dbReference type="NCBI Taxonomy" id="329885"/>
    <lineage>
        <taxon>Eukaryota</taxon>
        <taxon>Fungi</taxon>
        <taxon>Dikarya</taxon>
        <taxon>Ascomycota</taxon>
        <taxon>Pezizomycotina</taxon>
        <taxon>Dothideomycetes</taxon>
        <taxon>Dothideomycetidae</taxon>
        <taxon>Mycosphaerellales</taxon>
        <taxon>Teratosphaeriaceae</taxon>
        <taxon>Friedmanniomyces</taxon>
    </lineage>
</organism>
<dbReference type="InterPro" id="IPR050272">
    <property type="entry name" value="Isochorismatase-like_hydrls"/>
</dbReference>
<dbReference type="Proteomes" id="UP000310066">
    <property type="component" value="Unassembled WGS sequence"/>
</dbReference>
<dbReference type="PANTHER" id="PTHR43540:SF9">
    <property type="entry name" value="FAMILY HYDROLASE, PUTATIVE (AFU_ORTHOLOGUE AFUA_2G08700)-RELATED"/>
    <property type="match status" value="1"/>
</dbReference>
<protein>
    <submittedName>
        <fullName evidence="2">Uncharacterized protein</fullName>
    </submittedName>
</protein>
<proteinExistence type="predicted"/>
<reference evidence="2 3" key="1">
    <citation type="submission" date="2017-03" db="EMBL/GenBank/DDBJ databases">
        <title>Genomes of endolithic fungi from Antarctica.</title>
        <authorList>
            <person name="Coleine C."/>
            <person name="Masonjones S."/>
            <person name="Stajich J.E."/>
        </authorList>
    </citation>
    <scope>NUCLEOTIDE SEQUENCE [LARGE SCALE GENOMIC DNA]</scope>
    <source>
        <strain evidence="2 3">CCFEE 5311</strain>
    </source>
</reference>
<name>A0A4U0V052_9PEZI</name>
<dbReference type="InterPro" id="IPR036380">
    <property type="entry name" value="Isochorismatase-like_sf"/>
</dbReference>
<comment type="caution">
    <text evidence="2">The sequence shown here is derived from an EMBL/GenBank/DDBJ whole genome shotgun (WGS) entry which is preliminary data.</text>
</comment>
<evidence type="ECO:0000256" key="1">
    <source>
        <dbReference type="SAM" id="MobiDB-lite"/>
    </source>
</evidence>